<dbReference type="SUPFAM" id="SSF46689">
    <property type="entry name" value="Homeodomain-like"/>
    <property type="match status" value="1"/>
</dbReference>
<gene>
    <name evidence="6" type="ORF">ACFPK2_01885</name>
</gene>
<dbReference type="InterPro" id="IPR001647">
    <property type="entry name" value="HTH_TetR"/>
</dbReference>
<keyword evidence="2" id="KW-0238">DNA-binding</keyword>
<evidence type="ECO:0000256" key="3">
    <source>
        <dbReference type="ARBA" id="ARBA00023163"/>
    </source>
</evidence>
<keyword evidence="7" id="KW-1185">Reference proteome</keyword>
<dbReference type="InterPro" id="IPR025996">
    <property type="entry name" value="MT1864/Rv1816-like_C"/>
</dbReference>
<evidence type="ECO:0000256" key="1">
    <source>
        <dbReference type="ARBA" id="ARBA00023015"/>
    </source>
</evidence>
<evidence type="ECO:0000259" key="4">
    <source>
        <dbReference type="Pfam" id="PF00440"/>
    </source>
</evidence>
<dbReference type="Gene3D" id="1.10.357.10">
    <property type="entry name" value="Tetracycline Repressor, domain 2"/>
    <property type="match status" value="1"/>
</dbReference>
<accession>A0ABW0EZZ0</accession>
<keyword evidence="1" id="KW-0805">Transcription regulation</keyword>
<comment type="caution">
    <text evidence="6">The sequence shown here is derived from an EMBL/GenBank/DDBJ whole genome shotgun (WGS) entry which is preliminary data.</text>
</comment>
<organism evidence="6 7">
    <name type="scientific">Bosea minatitlanensis</name>
    <dbReference type="NCBI Taxonomy" id="128782"/>
    <lineage>
        <taxon>Bacteria</taxon>
        <taxon>Pseudomonadati</taxon>
        <taxon>Pseudomonadota</taxon>
        <taxon>Alphaproteobacteria</taxon>
        <taxon>Hyphomicrobiales</taxon>
        <taxon>Boseaceae</taxon>
        <taxon>Bosea</taxon>
    </lineage>
</organism>
<dbReference type="RefSeq" id="WP_260347797.1">
    <property type="nucleotide sequence ID" value="NZ_JAOAOS010000001.1"/>
</dbReference>
<evidence type="ECO:0000313" key="7">
    <source>
        <dbReference type="Proteomes" id="UP001595976"/>
    </source>
</evidence>
<dbReference type="SUPFAM" id="SSF48498">
    <property type="entry name" value="Tetracyclin repressor-like, C-terminal domain"/>
    <property type="match status" value="1"/>
</dbReference>
<evidence type="ECO:0000259" key="5">
    <source>
        <dbReference type="Pfam" id="PF13305"/>
    </source>
</evidence>
<sequence length="213" mass="23747">MARPRKEDTLDIAPRAVAEMVRLLAARDDFDVPLVAVAQAVGCTPPALYGYFRNKGALLRAVREEGFNRLYNEKLTLSERMHADPFGYLREGSYAYARFALDNPTLYRLMFAPPPSLGIGDDPLSGDPGRRIFELLLTGLRGCQAQGFLPGMDLNRYAFMFWSAVHGAVCLGFQNRALDEAAKWDATREVIDTLMEMIAATVPGDRSQQLLRD</sequence>
<dbReference type="InterPro" id="IPR036271">
    <property type="entry name" value="Tet_transcr_reg_TetR-rel_C_sf"/>
</dbReference>
<name>A0ABW0EZZ0_9HYPH</name>
<dbReference type="Proteomes" id="UP001595976">
    <property type="component" value="Unassembled WGS sequence"/>
</dbReference>
<dbReference type="Pfam" id="PF13305">
    <property type="entry name" value="TetR_C_33"/>
    <property type="match status" value="1"/>
</dbReference>
<evidence type="ECO:0000256" key="2">
    <source>
        <dbReference type="ARBA" id="ARBA00023125"/>
    </source>
</evidence>
<reference evidence="7" key="1">
    <citation type="journal article" date="2019" name="Int. J. Syst. Evol. Microbiol.">
        <title>The Global Catalogue of Microorganisms (GCM) 10K type strain sequencing project: providing services to taxonomists for standard genome sequencing and annotation.</title>
        <authorList>
            <consortium name="The Broad Institute Genomics Platform"/>
            <consortium name="The Broad Institute Genome Sequencing Center for Infectious Disease"/>
            <person name="Wu L."/>
            <person name="Ma J."/>
        </authorList>
    </citation>
    <scope>NUCLEOTIDE SEQUENCE [LARGE SCALE GENOMIC DNA]</scope>
    <source>
        <strain evidence="7">CGMCC 1.15643</strain>
    </source>
</reference>
<feature type="domain" description="HTH tetR-type" evidence="4">
    <location>
        <begin position="32"/>
        <end position="62"/>
    </location>
</feature>
<dbReference type="Pfam" id="PF00440">
    <property type="entry name" value="TetR_N"/>
    <property type="match status" value="1"/>
</dbReference>
<dbReference type="InterPro" id="IPR009057">
    <property type="entry name" value="Homeodomain-like_sf"/>
</dbReference>
<dbReference type="EMBL" id="JBHSLI010000001">
    <property type="protein sequence ID" value="MFC5291735.1"/>
    <property type="molecule type" value="Genomic_DNA"/>
</dbReference>
<protein>
    <submittedName>
        <fullName evidence="6">TetR/AcrR family transcriptional regulator</fullName>
    </submittedName>
</protein>
<keyword evidence="3" id="KW-0804">Transcription</keyword>
<evidence type="ECO:0000313" key="6">
    <source>
        <dbReference type="EMBL" id="MFC5291735.1"/>
    </source>
</evidence>
<feature type="domain" description="HTH-type transcriptional regulator MT1864/Rv1816-like C-terminal" evidence="5">
    <location>
        <begin position="90"/>
        <end position="177"/>
    </location>
</feature>
<proteinExistence type="predicted"/>